<sequence length="476" mass="50548">MKSLVLAFLLALVFAGTAEAQSVSGSDPADTPASPYDIEALRVTYDAAPGTLQVTWRLVQPLPASAPFGSGQQLSANVKQDASYYRPCSGWTSGDVTVNVANGTMLVGDVWPYRASYQISGRSGWIEAPVALSQDRREVTATVTDTAITGRTFFCADATSSAGTNVVADRRVDTVPFVYFPGFAPTPATLVHPVGGLFHGTTPQLSWDSSATATSELVKVYAGEPSSENYPKVSEYFSPTYTGSSDGSLQRIGGRAVYTLKDPLPDGVYTWVVERSFGSLPAQLAGSRFEIGPPDLARLVLTPRIRQPASATAAGSGRLTVDATRGAAVTLTVKRGTRTVRTSRFSLGTDQDDKVKPVTVSVALPCRTPGRYTATAIAADRYGKQLTATGSWTVSKTRCAKLKRAAARKRAAAKRRKTARRKAQTPRSSCMGGYSPCLPVTSDLDCDEIPESKKPVSVTGSDPYRLDADDDGVGCE</sequence>
<evidence type="ECO:0000256" key="2">
    <source>
        <dbReference type="SAM" id="SignalP"/>
    </source>
</evidence>
<keyword evidence="2" id="KW-0732">Signal</keyword>
<keyword evidence="4" id="KW-1185">Reference proteome</keyword>
<dbReference type="AlphaFoldDB" id="A0A660LDP4"/>
<comment type="caution">
    <text evidence="3">The sequence shown here is derived from an EMBL/GenBank/DDBJ whole genome shotgun (WGS) entry which is preliminary data.</text>
</comment>
<protein>
    <recommendedName>
        <fullName evidence="5">Excalibur calcium-binding domain-containing protein</fullName>
    </recommendedName>
</protein>
<gene>
    <name evidence="3" type="ORF">C8N24_3012</name>
</gene>
<feature type="signal peptide" evidence="2">
    <location>
        <begin position="1"/>
        <end position="20"/>
    </location>
</feature>
<evidence type="ECO:0000256" key="1">
    <source>
        <dbReference type="SAM" id="MobiDB-lite"/>
    </source>
</evidence>
<proteinExistence type="predicted"/>
<dbReference type="RefSeq" id="WP_170179107.1">
    <property type="nucleotide sequence ID" value="NZ_RBIL01000001.1"/>
</dbReference>
<dbReference type="EMBL" id="RBIL01000001">
    <property type="protein sequence ID" value="RKQ93152.1"/>
    <property type="molecule type" value="Genomic_DNA"/>
</dbReference>
<accession>A0A660LDP4</accession>
<feature type="chain" id="PRO_5024834771" description="Excalibur calcium-binding domain-containing protein" evidence="2">
    <location>
        <begin position="21"/>
        <end position="476"/>
    </location>
</feature>
<dbReference type="Proteomes" id="UP000278962">
    <property type="component" value="Unassembled WGS sequence"/>
</dbReference>
<evidence type="ECO:0000313" key="4">
    <source>
        <dbReference type="Proteomes" id="UP000278962"/>
    </source>
</evidence>
<feature type="region of interest" description="Disordered" evidence="1">
    <location>
        <begin position="448"/>
        <end position="476"/>
    </location>
</feature>
<feature type="region of interest" description="Disordered" evidence="1">
    <location>
        <begin position="410"/>
        <end position="436"/>
    </location>
</feature>
<name>A0A660LDP4_9ACTN</name>
<evidence type="ECO:0000313" key="3">
    <source>
        <dbReference type="EMBL" id="RKQ93152.1"/>
    </source>
</evidence>
<evidence type="ECO:0008006" key="5">
    <source>
        <dbReference type="Google" id="ProtNLM"/>
    </source>
</evidence>
<feature type="compositionally biased region" description="Basic residues" evidence="1">
    <location>
        <begin position="410"/>
        <end position="424"/>
    </location>
</feature>
<organism evidence="3 4">
    <name type="scientific">Solirubrobacter pauli</name>
    <dbReference type="NCBI Taxonomy" id="166793"/>
    <lineage>
        <taxon>Bacteria</taxon>
        <taxon>Bacillati</taxon>
        <taxon>Actinomycetota</taxon>
        <taxon>Thermoleophilia</taxon>
        <taxon>Solirubrobacterales</taxon>
        <taxon>Solirubrobacteraceae</taxon>
        <taxon>Solirubrobacter</taxon>
    </lineage>
</organism>
<reference evidence="3 4" key="1">
    <citation type="submission" date="2018-10" db="EMBL/GenBank/DDBJ databases">
        <title>Genomic Encyclopedia of Archaeal and Bacterial Type Strains, Phase II (KMG-II): from individual species to whole genera.</title>
        <authorList>
            <person name="Goeker M."/>
        </authorList>
    </citation>
    <scope>NUCLEOTIDE SEQUENCE [LARGE SCALE GENOMIC DNA]</scope>
    <source>
        <strain evidence="3 4">DSM 14954</strain>
    </source>
</reference>